<reference evidence="1 2" key="1">
    <citation type="submission" date="2020-02" db="EMBL/GenBank/DDBJ databases">
        <authorList>
            <person name="Ma Q."/>
            <person name="Huang Y."/>
            <person name="Song X."/>
            <person name="Pei D."/>
        </authorList>
    </citation>
    <scope>NUCLEOTIDE SEQUENCE [LARGE SCALE GENOMIC DNA]</scope>
    <source>
        <strain evidence="1">Sxm20200214</strain>
        <tissue evidence="1">Leaf</tissue>
    </source>
</reference>
<accession>A0A8X8AVW6</accession>
<evidence type="ECO:0000313" key="2">
    <source>
        <dbReference type="Proteomes" id="UP000886595"/>
    </source>
</evidence>
<evidence type="ECO:0000313" key="1">
    <source>
        <dbReference type="EMBL" id="KAG2312983.1"/>
    </source>
</evidence>
<name>A0A8X8AVW6_BRACI</name>
<keyword evidence="2" id="KW-1185">Reference proteome</keyword>
<gene>
    <name evidence="1" type="ORF">Bca52824_024540</name>
</gene>
<protein>
    <submittedName>
        <fullName evidence="1">Uncharacterized protein</fullName>
    </submittedName>
</protein>
<dbReference type="AlphaFoldDB" id="A0A8X8AVW6"/>
<organism evidence="1 2">
    <name type="scientific">Brassica carinata</name>
    <name type="common">Ethiopian mustard</name>
    <name type="synonym">Abyssinian cabbage</name>
    <dbReference type="NCBI Taxonomy" id="52824"/>
    <lineage>
        <taxon>Eukaryota</taxon>
        <taxon>Viridiplantae</taxon>
        <taxon>Streptophyta</taxon>
        <taxon>Embryophyta</taxon>
        <taxon>Tracheophyta</taxon>
        <taxon>Spermatophyta</taxon>
        <taxon>Magnoliopsida</taxon>
        <taxon>eudicotyledons</taxon>
        <taxon>Gunneridae</taxon>
        <taxon>Pentapetalae</taxon>
        <taxon>rosids</taxon>
        <taxon>malvids</taxon>
        <taxon>Brassicales</taxon>
        <taxon>Brassicaceae</taxon>
        <taxon>Brassiceae</taxon>
        <taxon>Brassica</taxon>
    </lineage>
</organism>
<dbReference type="EMBL" id="JAAMPC010000005">
    <property type="protein sequence ID" value="KAG2312983.1"/>
    <property type="molecule type" value="Genomic_DNA"/>
</dbReference>
<dbReference type="OrthoDB" id="10580167at2759"/>
<sequence>MDDLLNTCWHVKAIEGLNNPMHNSALPLDDPLKLDLSGFHPLKECCVSDTAAKEKFIEINDAYNGLSNHRREREEEEVRNAAMNPANATAIEAEGGENGVKYEVGNTYEVKLTTGIEFKGIVLAYDSDPPHVVIFHILSILLASL</sequence>
<comment type="caution">
    <text evidence="1">The sequence shown here is derived from an EMBL/GenBank/DDBJ whole genome shotgun (WGS) entry which is preliminary data.</text>
</comment>
<proteinExistence type="predicted"/>
<dbReference type="Proteomes" id="UP000886595">
    <property type="component" value="Unassembled WGS sequence"/>
</dbReference>